<comment type="caution">
    <text evidence="2">The sequence shown here is derived from an EMBL/GenBank/DDBJ whole genome shotgun (WGS) entry which is preliminary data.</text>
</comment>
<keyword evidence="1" id="KW-0812">Transmembrane</keyword>
<keyword evidence="1" id="KW-0472">Membrane</keyword>
<dbReference type="RefSeq" id="WP_257920648.1">
    <property type="nucleotide sequence ID" value="NZ_JAMXQV010000007.1"/>
</dbReference>
<reference evidence="2" key="1">
    <citation type="submission" date="2022-06" db="EMBL/GenBank/DDBJ databases">
        <title>Amycolatopsis iheyaensis sp. nov., a new species of the genus Amycolatopsis isolated from soil in Iheya island, Japan.</title>
        <authorList>
            <person name="Ngamcharungchit C."/>
            <person name="Kanto H."/>
            <person name="Take A."/>
            <person name="Intra B."/>
            <person name="Matsumoto A."/>
            <person name="Panbangred W."/>
            <person name="Inahashi Y."/>
        </authorList>
    </citation>
    <scope>NUCLEOTIDE SEQUENCE</scope>
    <source>
        <strain evidence="2">OK19-0408</strain>
    </source>
</reference>
<name>A0A9X2NBE9_9PSEU</name>
<proteinExistence type="predicted"/>
<dbReference type="AlphaFoldDB" id="A0A9X2NBE9"/>
<evidence type="ECO:0000313" key="2">
    <source>
        <dbReference type="EMBL" id="MCR6484010.1"/>
    </source>
</evidence>
<sequence length="265" mass="27949">MDDSSVSLTPDSARSFCLDFGAELRRRKVSVRRAAALSNWGKSTISLACNGHTLPNRDLVRGVLSKIGVAGEDLEHWLARYDRLANPDEPQTGAPPSPRVSRRTLGIAAGLALLLAGGIWLWVALASSPDGSSGDHSLAESATALQGQPHSTLIVQNMYASGPSGLLEDRSPSYLSSRPVSRCANIGCKLPGTEMSTGAAITAVCHIQGELLTNADISSPGIKTNPNASASALWYEVIWPDGRRGYISEVYVAPAYRGGLALPPC</sequence>
<gene>
    <name evidence="2" type="ORF">M8542_14390</name>
</gene>
<keyword evidence="3" id="KW-1185">Reference proteome</keyword>
<evidence type="ECO:0000313" key="3">
    <source>
        <dbReference type="Proteomes" id="UP001144096"/>
    </source>
</evidence>
<feature type="transmembrane region" description="Helical" evidence="1">
    <location>
        <begin position="105"/>
        <end position="125"/>
    </location>
</feature>
<protein>
    <submittedName>
        <fullName evidence="2">Uncharacterized protein</fullName>
    </submittedName>
</protein>
<dbReference type="Proteomes" id="UP001144096">
    <property type="component" value="Unassembled WGS sequence"/>
</dbReference>
<evidence type="ECO:0000256" key="1">
    <source>
        <dbReference type="SAM" id="Phobius"/>
    </source>
</evidence>
<keyword evidence="1" id="KW-1133">Transmembrane helix</keyword>
<accession>A0A9X2NBE9</accession>
<organism evidence="2 3">
    <name type="scientific">Amycolatopsis iheyensis</name>
    <dbReference type="NCBI Taxonomy" id="2945988"/>
    <lineage>
        <taxon>Bacteria</taxon>
        <taxon>Bacillati</taxon>
        <taxon>Actinomycetota</taxon>
        <taxon>Actinomycetes</taxon>
        <taxon>Pseudonocardiales</taxon>
        <taxon>Pseudonocardiaceae</taxon>
        <taxon>Amycolatopsis</taxon>
    </lineage>
</organism>
<dbReference type="EMBL" id="JAMXQV010000007">
    <property type="protein sequence ID" value="MCR6484010.1"/>
    <property type="molecule type" value="Genomic_DNA"/>
</dbReference>